<proteinExistence type="predicted"/>
<organism evidence="1">
    <name type="scientific">Streptomyces sp. NBC_00119</name>
    <dbReference type="NCBI Taxonomy" id="2975659"/>
    <lineage>
        <taxon>Bacteria</taxon>
        <taxon>Bacillati</taxon>
        <taxon>Actinomycetota</taxon>
        <taxon>Actinomycetes</taxon>
        <taxon>Kitasatosporales</taxon>
        <taxon>Streptomycetaceae</taxon>
        <taxon>Streptomyces</taxon>
    </lineage>
</organism>
<name>A0AAU1UDY1_9ACTN</name>
<dbReference type="EMBL" id="CP108195">
    <property type="protein sequence ID" value="WTS14894.1"/>
    <property type="molecule type" value="Genomic_DNA"/>
</dbReference>
<gene>
    <name evidence="1" type="ORF">OHU69_29935</name>
</gene>
<accession>A0AAU1UDY1</accession>
<reference evidence="1" key="1">
    <citation type="submission" date="2022-10" db="EMBL/GenBank/DDBJ databases">
        <title>The complete genomes of actinobacterial strains from the NBC collection.</title>
        <authorList>
            <person name="Joergensen T.S."/>
            <person name="Alvarez Arevalo M."/>
            <person name="Sterndorff E.B."/>
            <person name="Faurdal D."/>
            <person name="Vuksanovic O."/>
            <person name="Mourched A.-S."/>
            <person name="Charusanti P."/>
            <person name="Shaw S."/>
            <person name="Blin K."/>
            <person name="Weber T."/>
        </authorList>
    </citation>
    <scope>NUCLEOTIDE SEQUENCE</scope>
    <source>
        <strain evidence="1">NBC_00119</strain>
    </source>
</reference>
<dbReference type="AlphaFoldDB" id="A0AAU1UDY1"/>
<evidence type="ECO:0000313" key="1">
    <source>
        <dbReference type="EMBL" id="WTS14894.1"/>
    </source>
</evidence>
<sequence>MAHDAEYAVDRVVGEPAVLIPAVLALEVPDIRVLLLGIDHVVAEVLQVVAPVSVTVLHERDQ</sequence>
<protein>
    <submittedName>
        <fullName evidence="1">Uncharacterized protein</fullName>
    </submittedName>
</protein>